<organism evidence="2">
    <name type="scientific">Siphoviridae sp. ctuvC1</name>
    <dbReference type="NCBI Taxonomy" id="2826507"/>
    <lineage>
        <taxon>Viruses</taxon>
        <taxon>Duplodnaviria</taxon>
        <taxon>Heunggongvirae</taxon>
        <taxon>Uroviricota</taxon>
        <taxon>Caudoviricetes</taxon>
    </lineage>
</organism>
<feature type="region of interest" description="Disordered" evidence="1">
    <location>
        <begin position="17"/>
        <end position="40"/>
    </location>
</feature>
<reference evidence="2" key="1">
    <citation type="journal article" date="2021" name="Proc. Natl. Acad. Sci. U.S.A.">
        <title>A Catalog of Tens of Thousands of Viruses from Human Metagenomes Reveals Hidden Associations with Chronic Diseases.</title>
        <authorList>
            <person name="Tisza M.J."/>
            <person name="Buck C.B."/>
        </authorList>
    </citation>
    <scope>NUCLEOTIDE SEQUENCE</scope>
    <source>
        <strain evidence="2">CtuvC1</strain>
    </source>
</reference>
<dbReference type="EMBL" id="BK014784">
    <property type="protein sequence ID" value="DAD75494.1"/>
    <property type="molecule type" value="Genomic_DNA"/>
</dbReference>
<evidence type="ECO:0000313" key="2">
    <source>
        <dbReference type="EMBL" id="DAD75494.1"/>
    </source>
</evidence>
<evidence type="ECO:0000256" key="1">
    <source>
        <dbReference type="SAM" id="MobiDB-lite"/>
    </source>
</evidence>
<accession>A0A8S5LZV8</accession>
<name>A0A8S5LZV8_9CAUD</name>
<sequence>MARQTIKTRTVTHRRVRKTGGNSGYKKCPTCKGSGRVKSR</sequence>
<protein>
    <submittedName>
        <fullName evidence="2">Uncharacterized protein</fullName>
    </submittedName>
</protein>
<proteinExistence type="predicted"/>